<reference evidence="3 4" key="1">
    <citation type="journal article" date="2018" name="Sci. Rep.">
        <title>Genomic signatures of local adaptation to the degree of environmental predictability in rotifers.</title>
        <authorList>
            <person name="Franch-Gras L."/>
            <person name="Hahn C."/>
            <person name="Garcia-Roger E.M."/>
            <person name="Carmona M.J."/>
            <person name="Serra M."/>
            <person name="Gomez A."/>
        </authorList>
    </citation>
    <scope>NUCLEOTIDE SEQUENCE [LARGE SCALE GENOMIC DNA]</scope>
    <source>
        <strain evidence="3">HYR1</strain>
    </source>
</reference>
<sequence>MHDSIVFSFSVEQFGKFMKKFLLKSFFICEESCRFIDQALHISKCLNEAIKNFNDPEKQKASMDLLYARISPLTDDYRFNEDLKELSSRSLYDTFQSSFYEMLRKALNDVADSDMAYAWKTFMFDTTSSDLFLLKDKRPETSSTNRGSAKKIEKKSNKDGPKADKADKQTTLQPPVQAPVEKPGESLSEERTEYWKHQYDFDNIQNDPTPEESICSVKIQSAWRGCFVRKMLEARTPGTSKNLQVTETLKKSWSIIEQNLHENSLFLFRQKKNFT</sequence>
<dbReference type="GO" id="GO:0019825">
    <property type="term" value="F:oxygen binding"/>
    <property type="evidence" value="ECO:0007669"/>
    <property type="project" value="InterPro"/>
</dbReference>
<dbReference type="EMBL" id="REGN01001490">
    <property type="protein sequence ID" value="RNA34371.1"/>
    <property type="molecule type" value="Genomic_DNA"/>
</dbReference>
<name>A0A3M7SF24_BRAPC</name>
<dbReference type="STRING" id="10195.A0A3M7SF24"/>
<accession>A0A3M7SF24</accession>
<dbReference type="Gene3D" id="1.10.490.10">
    <property type="entry name" value="Globins"/>
    <property type="match status" value="1"/>
</dbReference>
<dbReference type="InterPro" id="IPR053033">
    <property type="entry name" value="Androglobin-like"/>
</dbReference>
<proteinExistence type="predicted"/>
<dbReference type="GO" id="GO:0020037">
    <property type="term" value="F:heme binding"/>
    <property type="evidence" value="ECO:0007669"/>
    <property type="project" value="InterPro"/>
</dbReference>
<dbReference type="PROSITE" id="PS52042">
    <property type="entry name" value="GLOBIN_CP_ADGB"/>
    <property type="match status" value="1"/>
</dbReference>
<feature type="compositionally biased region" description="Basic and acidic residues" evidence="1">
    <location>
        <begin position="150"/>
        <end position="168"/>
    </location>
</feature>
<dbReference type="PROSITE" id="PS50096">
    <property type="entry name" value="IQ"/>
    <property type="match status" value="1"/>
</dbReference>
<dbReference type="OrthoDB" id="9374162at2759"/>
<gene>
    <name evidence="3" type="ORF">BpHYR1_003232</name>
</gene>
<evidence type="ECO:0000256" key="1">
    <source>
        <dbReference type="SAM" id="MobiDB-lite"/>
    </source>
</evidence>
<evidence type="ECO:0000313" key="3">
    <source>
        <dbReference type="EMBL" id="RNA34371.1"/>
    </source>
</evidence>
<organism evidence="3 4">
    <name type="scientific">Brachionus plicatilis</name>
    <name type="common">Marine rotifer</name>
    <name type="synonym">Brachionus muelleri</name>
    <dbReference type="NCBI Taxonomy" id="10195"/>
    <lineage>
        <taxon>Eukaryota</taxon>
        <taxon>Metazoa</taxon>
        <taxon>Spiralia</taxon>
        <taxon>Gnathifera</taxon>
        <taxon>Rotifera</taxon>
        <taxon>Eurotatoria</taxon>
        <taxon>Monogononta</taxon>
        <taxon>Pseudotrocha</taxon>
        <taxon>Ploima</taxon>
        <taxon>Brachionidae</taxon>
        <taxon>Brachionus</taxon>
    </lineage>
</organism>
<evidence type="ECO:0000259" key="2">
    <source>
        <dbReference type="PROSITE" id="PS52042"/>
    </source>
</evidence>
<feature type="domain" description="Globin" evidence="2">
    <location>
        <begin position="5"/>
        <end position="274"/>
    </location>
</feature>
<keyword evidence="4" id="KW-1185">Reference proteome</keyword>
<comment type="caution">
    <text evidence="3">The sequence shown here is derived from an EMBL/GenBank/DDBJ whole genome shotgun (WGS) entry which is preliminary data.</text>
</comment>
<dbReference type="InterPro" id="IPR012292">
    <property type="entry name" value="Globin/Proto"/>
</dbReference>
<dbReference type="AlphaFoldDB" id="A0A3M7SF24"/>
<dbReference type="PANTHER" id="PTHR46298:SF1">
    <property type="entry name" value="ANDROGLOBIN"/>
    <property type="match status" value="1"/>
</dbReference>
<protein>
    <submittedName>
        <fullName evidence="3">Androglobin-like isoform X5</fullName>
    </submittedName>
</protein>
<dbReference type="InterPro" id="IPR057249">
    <property type="entry name" value="Globin_CP_ADGB"/>
</dbReference>
<evidence type="ECO:0000313" key="4">
    <source>
        <dbReference type="Proteomes" id="UP000276133"/>
    </source>
</evidence>
<dbReference type="PANTHER" id="PTHR46298">
    <property type="entry name" value="ANDROGLOBIN"/>
    <property type="match status" value="1"/>
</dbReference>
<feature type="region of interest" description="Disordered" evidence="1">
    <location>
        <begin position="139"/>
        <end position="189"/>
    </location>
</feature>
<dbReference type="Proteomes" id="UP000276133">
    <property type="component" value="Unassembled WGS sequence"/>
</dbReference>